<name>A0A1I1IN64_9SPHI</name>
<keyword evidence="10" id="KW-1185">Reference proteome</keyword>
<evidence type="ECO:0000256" key="5">
    <source>
        <dbReference type="ARBA" id="ARBA00022989"/>
    </source>
</evidence>
<evidence type="ECO:0000313" key="10">
    <source>
        <dbReference type="Proteomes" id="UP000199577"/>
    </source>
</evidence>
<keyword evidence="4 7" id="KW-0812">Transmembrane</keyword>
<evidence type="ECO:0000313" key="9">
    <source>
        <dbReference type="EMBL" id="SFC35193.1"/>
    </source>
</evidence>
<evidence type="ECO:0000256" key="6">
    <source>
        <dbReference type="ARBA" id="ARBA00023136"/>
    </source>
</evidence>
<accession>A0A1I1IN64</accession>
<evidence type="ECO:0000259" key="8">
    <source>
        <dbReference type="Pfam" id="PF04239"/>
    </source>
</evidence>
<evidence type="ECO:0000256" key="4">
    <source>
        <dbReference type="ARBA" id="ARBA00022692"/>
    </source>
</evidence>
<gene>
    <name evidence="9" type="ORF">SAMN05421747_10947</name>
</gene>
<evidence type="ECO:0000256" key="1">
    <source>
        <dbReference type="ARBA" id="ARBA00004651"/>
    </source>
</evidence>
<proteinExistence type="inferred from homology"/>
<sequence length="235" mass="26186">MRKAMDKEDIKITDWQRILFGDTPMVFLVEVFLRTIVVYCALLVALRFMGKRMTGQLSMAEMAVMITLGAIVSVPMQLADRGVLLGLLVLVCALLFHQGINLWQVHSKQAEWLAEGRESLLVKDGVLQLASLRANKISRQQLFAALRNKGIFNLGEVRRVYLEASGMFSIFYFEHPRPGMSTTYELNESSFDSATTAEDDPHVCNTCGFLAEANIAGEQKACSNCGSLTWIKAVN</sequence>
<evidence type="ECO:0000256" key="7">
    <source>
        <dbReference type="SAM" id="Phobius"/>
    </source>
</evidence>
<keyword evidence="5 7" id="KW-1133">Transmembrane helix</keyword>
<dbReference type="EMBL" id="FOLL01000009">
    <property type="protein sequence ID" value="SFC35193.1"/>
    <property type="molecule type" value="Genomic_DNA"/>
</dbReference>
<dbReference type="GO" id="GO:0005886">
    <property type="term" value="C:plasma membrane"/>
    <property type="evidence" value="ECO:0007669"/>
    <property type="project" value="UniProtKB-SubCell"/>
</dbReference>
<feature type="transmembrane region" description="Helical" evidence="7">
    <location>
        <begin position="58"/>
        <end position="76"/>
    </location>
</feature>
<dbReference type="PANTHER" id="PTHR34582:SF6">
    <property type="entry name" value="UPF0702 TRANSMEMBRANE PROTEIN YCAP"/>
    <property type="match status" value="1"/>
</dbReference>
<feature type="transmembrane region" description="Helical" evidence="7">
    <location>
        <begin position="25"/>
        <end position="46"/>
    </location>
</feature>
<feature type="domain" description="YetF C-terminal" evidence="8">
    <location>
        <begin position="106"/>
        <end position="175"/>
    </location>
</feature>
<protein>
    <recommendedName>
        <fullName evidence="8">YetF C-terminal domain-containing protein</fullName>
    </recommendedName>
</protein>
<dbReference type="PANTHER" id="PTHR34582">
    <property type="entry name" value="UPF0702 TRANSMEMBRANE PROTEIN YCAP"/>
    <property type="match status" value="1"/>
</dbReference>
<reference evidence="9 10" key="1">
    <citation type="submission" date="2016-10" db="EMBL/GenBank/DDBJ databases">
        <authorList>
            <person name="de Groot N.N."/>
        </authorList>
    </citation>
    <scope>NUCLEOTIDE SEQUENCE [LARGE SCALE GENOMIC DNA]</scope>
    <source>
        <strain evidence="9 10">DSM 22900</strain>
    </source>
</reference>
<dbReference type="STRING" id="623281.SAMN05421747_10947"/>
<comment type="similarity">
    <text evidence="2">Belongs to the UPF0702 family.</text>
</comment>
<dbReference type="Gene3D" id="3.30.240.20">
    <property type="entry name" value="bsu07140 like domains"/>
    <property type="match status" value="1"/>
</dbReference>
<evidence type="ECO:0000256" key="3">
    <source>
        <dbReference type="ARBA" id="ARBA00022475"/>
    </source>
</evidence>
<keyword evidence="6 7" id="KW-0472">Membrane</keyword>
<keyword evidence="3" id="KW-1003">Cell membrane</keyword>
<dbReference type="AlphaFoldDB" id="A0A1I1IN64"/>
<dbReference type="Pfam" id="PF04239">
    <property type="entry name" value="DUF421"/>
    <property type="match status" value="1"/>
</dbReference>
<evidence type="ECO:0000256" key="2">
    <source>
        <dbReference type="ARBA" id="ARBA00006448"/>
    </source>
</evidence>
<comment type="subcellular location">
    <subcellularLocation>
        <location evidence="1">Cell membrane</location>
        <topology evidence="1">Multi-pass membrane protein</topology>
    </subcellularLocation>
</comment>
<dbReference type="InterPro" id="IPR007353">
    <property type="entry name" value="DUF421"/>
</dbReference>
<dbReference type="Proteomes" id="UP000199577">
    <property type="component" value="Unassembled WGS sequence"/>
</dbReference>
<feature type="transmembrane region" description="Helical" evidence="7">
    <location>
        <begin position="82"/>
        <end position="103"/>
    </location>
</feature>
<organism evidence="9 10">
    <name type="scientific">Parapedobacter composti</name>
    <dbReference type="NCBI Taxonomy" id="623281"/>
    <lineage>
        <taxon>Bacteria</taxon>
        <taxon>Pseudomonadati</taxon>
        <taxon>Bacteroidota</taxon>
        <taxon>Sphingobacteriia</taxon>
        <taxon>Sphingobacteriales</taxon>
        <taxon>Sphingobacteriaceae</taxon>
        <taxon>Parapedobacter</taxon>
    </lineage>
</organism>
<dbReference type="InterPro" id="IPR023090">
    <property type="entry name" value="UPF0702_alpha/beta_dom_sf"/>
</dbReference>